<dbReference type="InterPro" id="IPR013525">
    <property type="entry name" value="ABC2_TM"/>
</dbReference>
<proteinExistence type="predicted"/>
<keyword evidence="4 6" id="KW-1133">Transmembrane helix</keyword>
<gene>
    <name evidence="8" type="ORF">E1B25_14630</name>
</gene>
<feature type="transmembrane region" description="Helical" evidence="6">
    <location>
        <begin position="256"/>
        <end position="278"/>
    </location>
</feature>
<dbReference type="EMBL" id="SMFP01000009">
    <property type="protein sequence ID" value="TDE36773.1"/>
    <property type="molecule type" value="Genomic_DNA"/>
</dbReference>
<keyword evidence="2" id="KW-1003">Cell membrane</keyword>
<evidence type="ECO:0000313" key="9">
    <source>
        <dbReference type="Proteomes" id="UP000294662"/>
    </source>
</evidence>
<evidence type="ECO:0000259" key="7">
    <source>
        <dbReference type="Pfam" id="PF12698"/>
    </source>
</evidence>
<comment type="subcellular location">
    <subcellularLocation>
        <location evidence="1">Cell membrane</location>
        <topology evidence="1">Multi-pass membrane protein</topology>
    </subcellularLocation>
</comment>
<dbReference type="OrthoDB" id="9811522at2"/>
<dbReference type="Gene3D" id="3.40.1710.10">
    <property type="entry name" value="abc type-2 transporter like domain"/>
    <property type="match status" value="1"/>
</dbReference>
<sequence>MRSFFSDVLGALRRLLGDENARSTMIVGILIYSVLYPQPYVGEVLRDVPVVVIDQDNSSASRTFVREMDVTEWVDVTLSVSNMDVARDAFFRRDVYGVVVIPDGFEADILASRPSPVAAFGDGSYLLIYSNVVKAVATVAGTMGAQVNYARLTARGVDDGLARTLLSPVAVTSVSVFNPQGGYASYVVPAAFVLILQQTLMMGIGLLHAGRKLPSGRRMWATILAYLGLYLLWVMFTQMLLPFLYSIPRTGDLGTLLLLAVPFLCACIAMGFAIALAIPWREGVVFFLVVMGMPLFFLSGISWPVEMIPEYLHDLSLLVPSSSAISAFVAVDQMGATAHDIAGAIQTQVALAFGYTALAVGLARLTRKTRKQPI</sequence>
<evidence type="ECO:0000256" key="6">
    <source>
        <dbReference type="SAM" id="Phobius"/>
    </source>
</evidence>
<name>A0A4R5EQF0_9RHOB</name>
<dbReference type="AlphaFoldDB" id="A0A4R5EQF0"/>
<feature type="transmembrane region" description="Helical" evidence="6">
    <location>
        <begin position="285"/>
        <end position="305"/>
    </location>
</feature>
<comment type="caution">
    <text evidence="8">The sequence shown here is derived from an EMBL/GenBank/DDBJ whole genome shotgun (WGS) entry which is preliminary data.</text>
</comment>
<dbReference type="Proteomes" id="UP000294662">
    <property type="component" value="Unassembled WGS sequence"/>
</dbReference>
<dbReference type="PANTHER" id="PTHR30294:SF46">
    <property type="entry name" value="ABC TRANSPORTER PERMEASE"/>
    <property type="match status" value="1"/>
</dbReference>
<dbReference type="GO" id="GO:0140359">
    <property type="term" value="F:ABC-type transporter activity"/>
    <property type="evidence" value="ECO:0007669"/>
    <property type="project" value="InterPro"/>
</dbReference>
<feature type="transmembrane region" description="Helical" evidence="6">
    <location>
        <begin position="341"/>
        <end position="363"/>
    </location>
</feature>
<dbReference type="GO" id="GO:0005886">
    <property type="term" value="C:plasma membrane"/>
    <property type="evidence" value="ECO:0007669"/>
    <property type="project" value="UniProtKB-SubCell"/>
</dbReference>
<evidence type="ECO:0000256" key="5">
    <source>
        <dbReference type="ARBA" id="ARBA00023136"/>
    </source>
</evidence>
<dbReference type="PANTHER" id="PTHR30294">
    <property type="entry name" value="MEMBRANE COMPONENT OF ABC TRANSPORTER YHHJ-RELATED"/>
    <property type="match status" value="1"/>
</dbReference>
<accession>A0A4R5EQF0</accession>
<evidence type="ECO:0000256" key="2">
    <source>
        <dbReference type="ARBA" id="ARBA00022475"/>
    </source>
</evidence>
<protein>
    <submittedName>
        <fullName evidence="8">ABC transporter permease</fullName>
    </submittedName>
</protein>
<evidence type="ECO:0000256" key="3">
    <source>
        <dbReference type="ARBA" id="ARBA00022692"/>
    </source>
</evidence>
<evidence type="ECO:0000256" key="4">
    <source>
        <dbReference type="ARBA" id="ARBA00022989"/>
    </source>
</evidence>
<feature type="domain" description="ABC-2 type transporter transmembrane" evidence="7">
    <location>
        <begin position="25"/>
        <end position="359"/>
    </location>
</feature>
<keyword evidence="9" id="KW-1185">Reference proteome</keyword>
<organism evidence="8 9">
    <name type="scientific">Antarcticimicrobium sediminis</name>
    <dbReference type="NCBI Taxonomy" id="2546227"/>
    <lineage>
        <taxon>Bacteria</taxon>
        <taxon>Pseudomonadati</taxon>
        <taxon>Pseudomonadota</taxon>
        <taxon>Alphaproteobacteria</taxon>
        <taxon>Rhodobacterales</taxon>
        <taxon>Paracoccaceae</taxon>
        <taxon>Antarcticimicrobium</taxon>
    </lineage>
</organism>
<reference evidence="8 9" key="1">
    <citation type="submission" date="2019-03" db="EMBL/GenBank/DDBJ databases">
        <authorList>
            <person name="Zhang S."/>
        </authorList>
    </citation>
    <scope>NUCLEOTIDE SEQUENCE [LARGE SCALE GENOMIC DNA]</scope>
    <source>
        <strain evidence="8 9">S4J41</strain>
    </source>
</reference>
<feature type="transmembrane region" description="Helical" evidence="6">
    <location>
        <begin position="183"/>
        <end position="207"/>
    </location>
</feature>
<evidence type="ECO:0000256" key="1">
    <source>
        <dbReference type="ARBA" id="ARBA00004651"/>
    </source>
</evidence>
<keyword evidence="3 6" id="KW-0812">Transmembrane</keyword>
<keyword evidence="5 6" id="KW-0472">Membrane</keyword>
<evidence type="ECO:0000313" key="8">
    <source>
        <dbReference type="EMBL" id="TDE36773.1"/>
    </source>
</evidence>
<dbReference type="Pfam" id="PF12698">
    <property type="entry name" value="ABC2_membrane_3"/>
    <property type="match status" value="1"/>
</dbReference>
<feature type="transmembrane region" description="Helical" evidence="6">
    <location>
        <begin position="219"/>
        <end position="236"/>
    </location>
</feature>
<dbReference type="InterPro" id="IPR051449">
    <property type="entry name" value="ABC-2_transporter_component"/>
</dbReference>